<dbReference type="GO" id="GO:0044718">
    <property type="term" value="P:siderophore transmembrane transport"/>
    <property type="evidence" value="ECO:0007669"/>
    <property type="project" value="TreeGrafter"/>
</dbReference>
<evidence type="ECO:0000313" key="10">
    <source>
        <dbReference type="Proteomes" id="UP000002432"/>
    </source>
</evidence>
<dbReference type="RefSeq" id="WP_011521122.1">
    <property type="nucleotide sequence ID" value="NC_008009.1"/>
</dbReference>
<dbReference type="Pfam" id="PF13620">
    <property type="entry name" value="CarboxypepD_reg"/>
    <property type="match status" value="1"/>
</dbReference>
<feature type="signal peptide" evidence="7">
    <location>
        <begin position="1"/>
        <end position="22"/>
    </location>
</feature>
<dbReference type="Gene3D" id="2.40.170.20">
    <property type="entry name" value="TonB-dependent receptor, beta-barrel domain"/>
    <property type="match status" value="1"/>
</dbReference>
<keyword evidence="4" id="KW-0812">Transmembrane</keyword>
<evidence type="ECO:0000313" key="9">
    <source>
        <dbReference type="EMBL" id="ABF39320.1"/>
    </source>
</evidence>
<reference evidence="9 10" key="1">
    <citation type="journal article" date="2009" name="Appl. Environ. Microbiol.">
        <title>Three genomes from the phylum Acidobacteria provide insight into the lifestyles of these microorganisms in soils.</title>
        <authorList>
            <person name="Ward N.L."/>
            <person name="Challacombe J.F."/>
            <person name="Janssen P.H."/>
            <person name="Henrissat B."/>
            <person name="Coutinho P.M."/>
            <person name="Wu M."/>
            <person name="Xie G."/>
            <person name="Haft D.H."/>
            <person name="Sait M."/>
            <person name="Badger J."/>
            <person name="Barabote R.D."/>
            <person name="Bradley B."/>
            <person name="Brettin T.S."/>
            <person name="Brinkac L.M."/>
            <person name="Bruce D."/>
            <person name="Creasy T."/>
            <person name="Daugherty S.C."/>
            <person name="Davidsen T.M."/>
            <person name="DeBoy R.T."/>
            <person name="Detter J.C."/>
            <person name="Dodson R.J."/>
            <person name="Durkin A.S."/>
            <person name="Ganapathy A."/>
            <person name="Gwinn-Giglio M."/>
            <person name="Han C.S."/>
            <person name="Khouri H."/>
            <person name="Kiss H."/>
            <person name="Kothari S.P."/>
            <person name="Madupu R."/>
            <person name="Nelson K.E."/>
            <person name="Nelson W.C."/>
            <person name="Paulsen I."/>
            <person name="Penn K."/>
            <person name="Ren Q."/>
            <person name="Rosovitz M.J."/>
            <person name="Selengut J.D."/>
            <person name="Shrivastava S."/>
            <person name="Sullivan S.A."/>
            <person name="Tapia R."/>
            <person name="Thompson L.S."/>
            <person name="Watkins K.L."/>
            <person name="Yang Q."/>
            <person name="Yu C."/>
            <person name="Zafar N."/>
            <person name="Zhou L."/>
            <person name="Kuske C.R."/>
        </authorList>
    </citation>
    <scope>NUCLEOTIDE SEQUENCE [LARGE SCALE GENOMIC DNA]</scope>
    <source>
        <strain evidence="9 10">Ellin345</strain>
    </source>
</reference>
<dbReference type="STRING" id="204669.Acid345_0315"/>
<evidence type="ECO:0000256" key="2">
    <source>
        <dbReference type="ARBA" id="ARBA00022448"/>
    </source>
</evidence>
<dbReference type="InterPro" id="IPR039426">
    <property type="entry name" value="TonB-dep_rcpt-like"/>
</dbReference>
<comment type="subcellular location">
    <subcellularLocation>
        <location evidence="1">Cell outer membrane</location>
        <topology evidence="1">Multi-pass membrane protein</topology>
    </subcellularLocation>
</comment>
<dbReference type="AlphaFoldDB" id="Q1IUY0"/>
<keyword evidence="6" id="KW-0998">Cell outer membrane</keyword>
<protein>
    <recommendedName>
        <fullName evidence="8">TonB-dependent transporter Oar-like beta-barrel domain-containing protein</fullName>
    </recommendedName>
</protein>
<evidence type="ECO:0000256" key="7">
    <source>
        <dbReference type="SAM" id="SignalP"/>
    </source>
</evidence>
<evidence type="ECO:0000256" key="5">
    <source>
        <dbReference type="ARBA" id="ARBA00023136"/>
    </source>
</evidence>
<name>Q1IUY0_KORVE</name>
<dbReference type="InterPro" id="IPR057601">
    <property type="entry name" value="Oar-like_b-barrel"/>
</dbReference>
<evidence type="ECO:0000256" key="1">
    <source>
        <dbReference type="ARBA" id="ARBA00004571"/>
    </source>
</evidence>
<evidence type="ECO:0000256" key="3">
    <source>
        <dbReference type="ARBA" id="ARBA00022452"/>
    </source>
</evidence>
<feature type="domain" description="TonB-dependent transporter Oar-like beta-barrel" evidence="8">
    <location>
        <begin position="245"/>
        <end position="1094"/>
    </location>
</feature>
<dbReference type="PANTHER" id="PTHR30069:SF46">
    <property type="entry name" value="OAR PROTEIN"/>
    <property type="match status" value="1"/>
</dbReference>
<evidence type="ECO:0000259" key="8">
    <source>
        <dbReference type="Pfam" id="PF25183"/>
    </source>
</evidence>
<organism evidence="9 10">
    <name type="scientific">Koribacter versatilis (strain Ellin345)</name>
    <dbReference type="NCBI Taxonomy" id="204669"/>
    <lineage>
        <taxon>Bacteria</taxon>
        <taxon>Pseudomonadati</taxon>
        <taxon>Acidobacteriota</taxon>
        <taxon>Terriglobia</taxon>
        <taxon>Terriglobales</taxon>
        <taxon>Candidatus Korobacteraceae</taxon>
        <taxon>Candidatus Korobacter</taxon>
    </lineage>
</organism>
<dbReference type="HOGENOM" id="CLU_006298_0_0_0"/>
<dbReference type="SUPFAM" id="SSF56935">
    <property type="entry name" value="Porins"/>
    <property type="match status" value="1"/>
</dbReference>
<gene>
    <name evidence="9" type="ordered locus">Acid345_0315</name>
</gene>
<keyword evidence="5" id="KW-0472">Membrane</keyword>
<dbReference type="Proteomes" id="UP000002432">
    <property type="component" value="Chromosome"/>
</dbReference>
<proteinExistence type="predicted"/>
<sequence>MKRLKSVLLIAIVILCSGFAAAQGYLSTINGTVADKSGAVIPNAKVTVTNIAKGLSHTYTTSQTGTYTAPSLEPGDYTVTAEAQGFGTLSKESLHLEVAHDLRIDFQLLPGVAKETVAVEEVAPLINTSNAVLESTFTNEQINQLPLQGRDFQNLVVLNPGVQRRPGGGFLSISSNGNRVEDNNFIVDGIDDNDAYYGTTVINAEGVEGTPATHLPIDAIQEFNVQSSPEAEYGWKPGAIVNIGIKSGTNALHGTAYYFHRNSALDARNYFNPGDQPVSALRLHQFGGSIGGPIKKDKLFFFANYEGVRDVVGNPLELNTPVTVPYGDPSISIPDAVAACTADGSCNDLSSSLLKYFPTNPGTANPADPTLQTFDFNNTNREDNGIVKVDYQINEHNNASFRYFIGDSLQVEEAHNVLQPQWLDQAQTRAQVIGASYNWMPKNNVVTQWRFGFNRFSQQIFTVDHTVNPTEYGINSGVTDPLDFGFPEIAISGFNRLGGSSNWPLFTTPNLTYQITENTTWSHGNHSFKFGGEFRTGSTDNLRDLDGKGYVAFRGLERFTTGDYRYGYIKAGDTHRVVSQKSFGFYVQDDWRIKPRFTVTGGLRYDVSLPITEQNDLLANFDPAVGIQQVGKQIDKPYNTDWNNFAPRIGFAWDLFGTGKTVLRAGSGIIYEIPHISLFVSQNSASALGLANIPSGANGISVPGGNITTADLKVSDLNWSSAGPIFGDIPSTKLTCDSDTPCSILGVDKNIKTPYSLSWNLNLEQQLTRNMALQVAYVGNHGVKLYSIRNINQNQWYYDWVANGMGDPYEDTDGYSGRPFANPTLCGTHCFPYLAEVEMLQNKDSSIYHSLQVTLRQHSYKGIDFVAGYTWAHAIDQYGSNRSYDWEDPNNGLLERGDASSDIRNRFTLAFTYQTPKLPRYDKAFGGWTFNTILNFEGGRPIDLYDGDSAFSGAYTGNDRWSIYGDPSNLKWGFNGLPFIPVGTPQWAKTCGPYAPGLLPGIDPGTDYPTTSDYAGGCYAENGTVLVPAQWGQFGNMHRNMFRGPGYSDVDMSLAKTFKLTERFSLQVRGEFFNILNHPNFAGLGANLETGAVGIPAYTPDVAESNPVVGSGGSRHIQVGAKIVF</sequence>
<dbReference type="GO" id="GO:0015344">
    <property type="term" value="F:siderophore uptake transmembrane transporter activity"/>
    <property type="evidence" value="ECO:0007669"/>
    <property type="project" value="TreeGrafter"/>
</dbReference>
<dbReference type="EnsemblBacteria" id="ABF39320">
    <property type="protein sequence ID" value="ABF39320"/>
    <property type="gene ID" value="Acid345_0315"/>
</dbReference>
<dbReference type="EMBL" id="CP000360">
    <property type="protein sequence ID" value="ABF39320.1"/>
    <property type="molecule type" value="Genomic_DNA"/>
</dbReference>
<keyword evidence="2" id="KW-0813">Transport</keyword>
<evidence type="ECO:0000256" key="4">
    <source>
        <dbReference type="ARBA" id="ARBA00022692"/>
    </source>
</evidence>
<dbReference type="InterPro" id="IPR008969">
    <property type="entry name" value="CarboxyPept-like_regulatory"/>
</dbReference>
<accession>Q1IUY0</accession>
<dbReference type="PANTHER" id="PTHR30069">
    <property type="entry name" value="TONB-DEPENDENT OUTER MEMBRANE RECEPTOR"/>
    <property type="match status" value="1"/>
</dbReference>
<dbReference type="Gene3D" id="2.60.40.1120">
    <property type="entry name" value="Carboxypeptidase-like, regulatory domain"/>
    <property type="match status" value="1"/>
</dbReference>
<feature type="chain" id="PRO_5004191314" description="TonB-dependent transporter Oar-like beta-barrel domain-containing protein" evidence="7">
    <location>
        <begin position="23"/>
        <end position="1125"/>
    </location>
</feature>
<keyword evidence="3" id="KW-1134">Transmembrane beta strand</keyword>
<dbReference type="KEGG" id="aba:Acid345_0315"/>
<dbReference type="SUPFAM" id="SSF49464">
    <property type="entry name" value="Carboxypeptidase regulatory domain-like"/>
    <property type="match status" value="1"/>
</dbReference>
<dbReference type="OrthoDB" id="97893at2"/>
<keyword evidence="7" id="KW-0732">Signal</keyword>
<dbReference type="eggNOG" id="COG4771">
    <property type="taxonomic scope" value="Bacteria"/>
</dbReference>
<dbReference type="InterPro" id="IPR036942">
    <property type="entry name" value="Beta-barrel_TonB_sf"/>
</dbReference>
<evidence type="ECO:0000256" key="6">
    <source>
        <dbReference type="ARBA" id="ARBA00023237"/>
    </source>
</evidence>
<keyword evidence="10" id="KW-1185">Reference proteome</keyword>
<dbReference type="Pfam" id="PF25183">
    <property type="entry name" value="OMP_b-brl_4"/>
    <property type="match status" value="1"/>
</dbReference>
<dbReference type="GO" id="GO:0009279">
    <property type="term" value="C:cell outer membrane"/>
    <property type="evidence" value="ECO:0007669"/>
    <property type="project" value="UniProtKB-SubCell"/>
</dbReference>